<feature type="non-terminal residue" evidence="1">
    <location>
        <position position="1"/>
    </location>
</feature>
<dbReference type="EMBL" id="BARS01051896">
    <property type="protein sequence ID" value="GAG49690.1"/>
    <property type="molecule type" value="Genomic_DNA"/>
</dbReference>
<reference evidence="1" key="1">
    <citation type="journal article" date="2014" name="Front. Microbiol.">
        <title>High frequency of phylogenetically diverse reductive dehalogenase-homologous genes in deep subseafloor sedimentary metagenomes.</title>
        <authorList>
            <person name="Kawai M."/>
            <person name="Futagami T."/>
            <person name="Toyoda A."/>
            <person name="Takaki Y."/>
            <person name="Nishi S."/>
            <person name="Hori S."/>
            <person name="Arai W."/>
            <person name="Tsubouchi T."/>
            <person name="Morono Y."/>
            <person name="Uchiyama I."/>
            <person name="Ito T."/>
            <person name="Fujiyama A."/>
            <person name="Inagaki F."/>
            <person name="Takami H."/>
        </authorList>
    </citation>
    <scope>NUCLEOTIDE SEQUENCE</scope>
    <source>
        <strain evidence="1">Expedition CK06-06</strain>
    </source>
</reference>
<protein>
    <submittedName>
        <fullName evidence="1">Uncharacterized protein</fullName>
    </submittedName>
</protein>
<evidence type="ECO:0000313" key="1">
    <source>
        <dbReference type="EMBL" id="GAG49690.1"/>
    </source>
</evidence>
<dbReference type="AlphaFoldDB" id="X0Y1X3"/>
<comment type="caution">
    <text evidence="1">The sequence shown here is derived from an EMBL/GenBank/DDBJ whole genome shotgun (WGS) entry which is preliminary data.</text>
</comment>
<organism evidence="1">
    <name type="scientific">marine sediment metagenome</name>
    <dbReference type="NCBI Taxonomy" id="412755"/>
    <lineage>
        <taxon>unclassified sequences</taxon>
        <taxon>metagenomes</taxon>
        <taxon>ecological metagenomes</taxon>
    </lineage>
</organism>
<gene>
    <name evidence="1" type="ORF">S01H1_77232</name>
</gene>
<sequence length="29" mass="3192">FSELVRLGFKGLIVDKPDHPLIQQLTGAV</sequence>
<accession>X0Y1X3</accession>
<proteinExistence type="predicted"/>
<name>X0Y1X3_9ZZZZ</name>